<protein>
    <recommendedName>
        <fullName evidence="2">YCII-related domain-containing protein</fullName>
    </recommendedName>
</protein>
<proteinExistence type="inferred from homology"/>
<accession>A0A2A7S0Q5</accession>
<name>A0A2A7S0Q5_BURGA</name>
<evidence type="ECO:0000313" key="4">
    <source>
        <dbReference type="Proteomes" id="UP000220629"/>
    </source>
</evidence>
<dbReference type="EMBL" id="PDDY01000004">
    <property type="protein sequence ID" value="PEH36885.1"/>
    <property type="molecule type" value="Genomic_DNA"/>
</dbReference>
<organism evidence="3 4">
    <name type="scientific">Burkholderia gladioli</name>
    <name type="common">Pseudomonas marginata</name>
    <name type="synonym">Phytomonas marginata</name>
    <dbReference type="NCBI Taxonomy" id="28095"/>
    <lineage>
        <taxon>Bacteria</taxon>
        <taxon>Pseudomonadati</taxon>
        <taxon>Pseudomonadota</taxon>
        <taxon>Betaproteobacteria</taxon>
        <taxon>Burkholderiales</taxon>
        <taxon>Burkholderiaceae</taxon>
        <taxon>Burkholderia</taxon>
    </lineage>
</organism>
<feature type="domain" description="YCII-related" evidence="2">
    <location>
        <begin position="7"/>
        <end position="82"/>
    </location>
</feature>
<dbReference type="RefSeq" id="WP_098153587.1">
    <property type="nucleotide sequence ID" value="NZ_CADEQB010000006.1"/>
</dbReference>
<dbReference type="SUPFAM" id="SSF54909">
    <property type="entry name" value="Dimeric alpha+beta barrel"/>
    <property type="match status" value="1"/>
</dbReference>
<dbReference type="InterPro" id="IPR011008">
    <property type="entry name" value="Dimeric_a/b-barrel"/>
</dbReference>
<evidence type="ECO:0000313" key="3">
    <source>
        <dbReference type="EMBL" id="PEH36885.1"/>
    </source>
</evidence>
<dbReference type="PANTHER" id="PTHR37828:SF1">
    <property type="entry name" value="YCII-RELATED DOMAIN-CONTAINING PROTEIN"/>
    <property type="match status" value="1"/>
</dbReference>
<comment type="caution">
    <text evidence="3">The sequence shown here is derived from an EMBL/GenBank/DDBJ whole genome shotgun (WGS) entry which is preliminary data.</text>
</comment>
<dbReference type="Gene3D" id="3.30.70.1060">
    <property type="entry name" value="Dimeric alpha+beta barrel"/>
    <property type="match status" value="1"/>
</dbReference>
<sequence>MYVIDIHYIAPLERVDAALDRHRAYLQVQFENGVFIASGPKVPRSGGVILAARIERERLDAILAADPFVIEGLATYIVTEFKTTRVAAGLNLPALP</sequence>
<dbReference type="InterPro" id="IPR005545">
    <property type="entry name" value="YCII"/>
</dbReference>
<evidence type="ECO:0000259" key="2">
    <source>
        <dbReference type="Pfam" id="PF03795"/>
    </source>
</evidence>
<dbReference type="PANTHER" id="PTHR37828">
    <property type="entry name" value="GSR2449 PROTEIN"/>
    <property type="match status" value="1"/>
</dbReference>
<gene>
    <name evidence="3" type="ORF">CRM94_20030</name>
</gene>
<reference evidence="4" key="1">
    <citation type="submission" date="2017-09" db="EMBL/GenBank/DDBJ databases">
        <title>FDA dAtabase for Regulatory Grade micrObial Sequences (FDA-ARGOS): Supporting development and validation of Infectious Disease Dx tests.</title>
        <authorList>
            <person name="Minogue T."/>
            <person name="Wolcott M."/>
            <person name="Wasieloski L."/>
            <person name="Aguilar W."/>
            <person name="Moore D."/>
            <person name="Tallon L."/>
            <person name="Sadzewicz L."/>
            <person name="Ott S."/>
            <person name="Zhao X."/>
            <person name="Nagaraj S."/>
            <person name="Vavikolanu K."/>
            <person name="Aluvathingal J."/>
            <person name="Nadendla S."/>
            <person name="Sichtig H."/>
        </authorList>
    </citation>
    <scope>NUCLEOTIDE SEQUENCE [LARGE SCALE GENOMIC DNA]</scope>
    <source>
        <strain evidence="4">FDAARGOS_390</strain>
    </source>
</reference>
<dbReference type="Proteomes" id="UP000220629">
    <property type="component" value="Unassembled WGS sequence"/>
</dbReference>
<dbReference type="AlphaFoldDB" id="A0A2A7S0Q5"/>
<evidence type="ECO:0000256" key="1">
    <source>
        <dbReference type="ARBA" id="ARBA00007689"/>
    </source>
</evidence>
<comment type="similarity">
    <text evidence="1">Belongs to the YciI family.</text>
</comment>
<dbReference type="Pfam" id="PF03795">
    <property type="entry name" value="YCII"/>
    <property type="match status" value="1"/>
</dbReference>